<evidence type="ECO:0000256" key="2">
    <source>
        <dbReference type="ARBA" id="ARBA00004651"/>
    </source>
</evidence>
<evidence type="ECO:0000256" key="10">
    <source>
        <dbReference type="ARBA" id="ARBA00023012"/>
    </source>
</evidence>
<feature type="transmembrane region" description="Helical" evidence="12">
    <location>
        <begin position="6"/>
        <end position="27"/>
    </location>
</feature>
<dbReference type="SMART" id="SM00304">
    <property type="entry name" value="HAMP"/>
    <property type="match status" value="1"/>
</dbReference>
<dbReference type="GO" id="GO:0005886">
    <property type="term" value="C:plasma membrane"/>
    <property type="evidence" value="ECO:0007669"/>
    <property type="project" value="UniProtKB-SubCell"/>
</dbReference>
<dbReference type="InterPro" id="IPR003661">
    <property type="entry name" value="HisK_dim/P_dom"/>
</dbReference>
<dbReference type="SMART" id="SM00387">
    <property type="entry name" value="HATPase_c"/>
    <property type="match status" value="1"/>
</dbReference>
<dbReference type="SMART" id="SM00388">
    <property type="entry name" value="HisKA"/>
    <property type="match status" value="1"/>
</dbReference>
<dbReference type="Gene3D" id="6.10.340.10">
    <property type="match status" value="1"/>
</dbReference>
<evidence type="ECO:0000256" key="12">
    <source>
        <dbReference type="SAM" id="Phobius"/>
    </source>
</evidence>
<comment type="caution">
    <text evidence="15">The sequence shown here is derived from an EMBL/GenBank/DDBJ whole genome shotgun (WGS) entry which is preliminary data.</text>
</comment>
<dbReference type="Pfam" id="PF02518">
    <property type="entry name" value="HATPase_c"/>
    <property type="match status" value="1"/>
</dbReference>
<dbReference type="CDD" id="cd00082">
    <property type="entry name" value="HisKA"/>
    <property type="match status" value="1"/>
</dbReference>
<keyword evidence="4" id="KW-1003">Cell membrane</keyword>
<keyword evidence="8 15" id="KW-0418">Kinase</keyword>
<feature type="transmembrane region" description="Helical" evidence="12">
    <location>
        <begin position="166"/>
        <end position="189"/>
    </location>
</feature>
<dbReference type="Proteomes" id="UP000254134">
    <property type="component" value="Unassembled WGS sequence"/>
</dbReference>
<keyword evidence="10" id="KW-0902">Two-component regulatory system</keyword>
<accession>A0A7M2YVQ6</accession>
<dbReference type="Gene3D" id="3.30.565.10">
    <property type="entry name" value="Histidine kinase-like ATPase, C-terminal domain"/>
    <property type="match status" value="1"/>
</dbReference>
<dbReference type="InterPro" id="IPR050428">
    <property type="entry name" value="TCS_sensor_his_kinase"/>
</dbReference>
<evidence type="ECO:0000256" key="11">
    <source>
        <dbReference type="ARBA" id="ARBA00023136"/>
    </source>
</evidence>
<dbReference type="PROSITE" id="PS50885">
    <property type="entry name" value="HAMP"/>
    <property type="match status" value="1"/>
</dbReference>
<dbReference type="InterPro" id="IPR029151">
    <property type="entry name" value="Sensor-like_sf"/>
</dbReference>
<dbReference type="SUPFAM" id="SSF55874">
    <property type="entry name" value="ATPase domain of HSP90 chaperone/DNA topoisomerase II/histidine kinase"/>
    <property type="match status" value="1"/>
</dbReference>
<dbReference type="EC" id="2.7.13.3" evidence="3"/>
<dbReference type="OrthoDB" id="9786919at2"/>
<evidence type="ECO:0000313" key="16">
    <source>
        <dbReference type="Proteomes" id="UP000254134"/>
    </source>
</evidence>
<proteinExistence type="predicted"/>
<feature type="domain" description="HAMP" evidence="14">
    <location>
        <begin position="190"/>
        <end position="243"/>
    </location>
</feature>
<feature type="domain" description="Histidine kinase" evidence="13">
    <location>
        <begin position="251"/>
        <end position="458"/>
    </location>
</feature>
<evidence type="ECO:0000256" key="8">
    <source>
        <dbReference type="ARBA" id="ARBA00022777"/>
    </source>
</evidence>
<dbReference type="PANTHER" id="PTHR45436">
    <property type="entry name" value="SENSOR HISTIDINE KINASE YKOH"/>
    <property type="match status" value="1"/>
</dbReference>
<keyword evidence="9 12" id="KW-1133">Transmembrane helix</keyword>
<protein>
    <recommendedName>
        <fullName evidence="3">histidine kinase</fullName>
        <ecNumber evidence="3">2.7.13.3</ecNumber>
    </recommendedName>
</protein>
<keyword evidence="7 12" id="KW-0812">Transmembrane</keyword>
<keyword evidence="5" id="KW-0597">Phosphoprotein</keyword>
<dbReference type="AlphaFoldDB" id="A0A7M2YVQ6"/>
<feature type="transmembrane region" description="Helical" evidence="12">
    <location>
        <begin position="133"/>
        <end position="154"/>
    </location>
</feature>
<sequence length="458" mass="47478">MTRRLVLSYLSLTVVVLAILEVPLGVINARSEQARLSAKVERDAVTIASLAESTVEGDAATANMTALRELARRYAADTGGRVVITGRRGLALVDSAAGGRGTGTFATRPEFRAALRGDVATGVRPSHTLGYDLLYVAVPIASGGVVHGAVRVTYPTSELDRHVRNYWLALAGIAGIALVASTLLGLSFARWIRRPLAGLETAAAAAGAGDLSARAPVPGAPPELRQLALEFNDMVARVDGLVAAQRDFVADASHELRTPLTALRLRLENLERHVGDGGGASLAAAVAEVERLSGLVDALLALARADAGVAPAEIVDLAAAARARVEAWQSTAAGRVRLRLDAGPPVTARAGGFRVAQIVDNLLSNALRAAPQGSTVTATVRRTGPRAELRVRDEGAGMSDEQKARAFDRFWRAGSGGGGGSGLGLAIVRRLVEVDGGTIELRDAPGGGLEAVVRLPAT</sequence>
<dbReference type="SUPFAM" id="SSF103190">
    <property type="entry name" value="Sensory domain-like"/>
    <property type="match status" value="1"/>
</dbReference>
<comment type="catalytic activity">
    <reaction evidence="1">
        <text>ATP + protein L-histidine = ADP + protein N-phospho-L-histidine.</text>
        <dbReference type="EC" id="2.7.13.3"/>
    </reaction>
</comment>
<dbReference type="InterPro" id="IPR036097">
    <property type="entry name" value="HisK_dim/P_sf"/>
</dbReference>
<name>A0A7M2YVQ6_9ACTN</name>
<dbReference type="SUPFAM" id="SSF47384">
    <property type="entry name" value="Homodimeric domain of signal transducing histidine kinase"/>
    <property type="match status" value="1"/>
</dbReference>
<evidence type="ECO:0000256" key="4">
    <source>
        <dbReference type="ARBA" id="ARBA00022475"/>
    </source>
</evidence>
<dbReference type="Gene3D" id="1.10.287.130">
    <property type="match status" value="1"/>
</dbReference>
<reference evidence="16" key="2">
    <citation type="journal article" date="2019" name="MicrobiologyOpen">
        <title>High-quality draft genome sequence of Gaiella occulta isolated from a 150 meter deep mineral water borehole and comparison with the genome sequences of other deep-branching lineages of the phylum Actinobacteria.</title>
        <authorList>
            <person name="Severino R."/>
            <person name="Froufe H.J.C."/>
            <person name="Barroso C."/>
            <person name="Albuquerque L."/>
            <person name="Lobo-da-Cunha A."/>
            <person name="da Costa M.S."/>
            <person name="Egas C."/>
        </authorList>
    </citation>
    <scope>NUCLEOTIDE SEQUENCE [LARGE SCALE GENOMIC DNA]</scope>
    <source>
        <strain evidence="16">F2-233</strain>
    </source>
</reference>
<keyword evidence="6" id="KW-0808">Transferase</keyword>
<evidence type="ECO:0000313" key="15">
    <source>
        <dbReference type="EMBL" id="RDI73810.1"/>
    </source>
</evidence>
<evidence type="ECO:0000256" key="5">
    <source>
        <dbReference type="ARBA" id="ARBA00022553"/>
    </source>
</evidence>
<dbReference type="EMBL" id="QQZY01000006">
    <property type="protein sequence ID" value="RDI73810.1"/>
    <property type="molecule type" value="Genomic_DNA"/>
</dbReference>
<dbReference type="InterPro" id="IPR003660">
    <property type="entry name" value="HAMP_dom"/>
</dbReference>
<dbReference type="InterPro" id="IPR004358">
    <property type="entry name" value="Sig_transdc_His_kin-like_C"/>
</dbReference>
<organism evidence="15 16">
    <name type="scientific">Gaiella occulta</name>
    <dbReference type="NCBI Taxonomy" id="1002870"/>
    <lineage>
        <taxon>Bacteria</taxon>
        <taxon>Bacillati</taxon>
        <taxon>Actinomycetota</taxon>
        <taxon>Thermoleophilia</taxon>
        <taxon>Gaiellales</taxon>
        <taxon>Gaiellaceae</taxon>
        <taxon>Gaiella</taxon>
    </lineage>
</organism>
<evidence type="ECO:0000259" key="13">
    <source>
        <dbReference type="PROSITE" id="PS50109"/>
    </source>
</evidence>
<dbReference type="SUPFAM" id="SSF158472">
    <property type="entry name" value="HAMP domain-like"/>
    <property type="match status" value="1"/>
</dbReference>
<comment type="subcellular location">
    <subcellularLocation>
        <location evidence="2">Cell membrane</location>
        <topology evidence="2">Multi-pass membrane protein</topology>
    </subcellularLocation>
</comment>
<dbReference type="GO" id="GO:0000155">
    <property type="term" value="F:phosphorelay sensor kinase activity"/>
    <property type="evidence" value="ECO:0007669"/>
    <property type="project" value="InterPro"/>
</dbReference>
<evidence type="ECO:0000256" key="9">
    <source>
        <dbReference type="ARBA" id="ARBA00022989"/>
    </source>
</evidence>
<evidence type="ECO:0000259" key="14">
    <source>
        <dbReference type="PROSITE" id="PS50885"/>
    </source>
</evidence>
<dbReference type="InterPro" id="IPR003594">
    <property type="entry name" value="HATPase_dom"/>
</dbReference>
<dbReference type="Pfam" id="PF00672">
    <property type="entry name" value="HAMP"/>
    <property type="match status" value="1"/>
</dbReference>
<dbReference type="InterPro" id="IPR036890">
    <property type="entry name" value="HATPase_C_sf"/>
</dbReference>
<keyword evidence="16" id="KW-1185">Reference proteome</keyword>
<dbReference type="PRINTS" id="PR00344">
    <property type="entry name" value="BCTRLSENSOR"/>
</dbReference>
<evidence type="ECO:0000256" key="7">
    <source>
        <dbReference type="ARBA" id="ARBA00022692"/>
    </source>
</evidence>
<gene>
    <name evidence="15" type="ORF">Gocc_2374</name>
</gene>
<dbReference type="RefSeq" id="WP_114796791.1">
    <property type="nucleotide sequence ID" value="NZ_QQZY01000006.1"/>
</dbReference>
<dbReference type="PROSITE" id="PS50109">
    <property type="entry name" value="HIS_KIN"/>
    <property type="match status" value="1"/>
</dbReference>
<dbReference type="PANTHER" id="PTHR45436:SF5">
    <property type="entry name" value="SENSOR HISTIDINE KINASE TRCS"/>
    <property type="match status" value="1"/>
</dbReference>
<evidence type="ECO:0000256" key="6">
    <source>
        <dbReference type="ARBA" id="ARBA00022679"/>
    </source>
</evidence>
<evidence type="ECO:0000256" key="1">
    <source>
        <dbReference type="ARBA" id="ARBA00000085"/>
    </source>
</evidence>
<dbReference type="InterPro" id="IPR005467">
    <property type="entry name" value="His_kinase_dom"/>
</dbReference>
<keyword evidence="11 12" id="KW-0472">Membrane</keyword>
<reference evidence="15 16" key="1">
    <citation type="submission" date="2018-07" db="EMBL/GenBank/DDBJ databases">
        <title>High-quality-draft genome sequence of Gaiella occulta.</title>
        <authorList>
            <person name="Severino R."/>
            <person name="Froufe H.J.C."/>
            <person name="Rainey F.A."/>
            <person name="Barroso C."/>
            <person name="Albuquerque L."/>
            <person name="Lobo-Da-Cunha A."/>
            <person name="Da Costa M.S."/>
            <person name="Egas C."/>
        </authorList>
    </citation>
    <scope>NUCLEOTIDE SEQUENCE [LARGE SCALE GENOMIC DNA]</scope>
    <source>
        <strain evidence="15 16">F2-233</strain>
    </source>
</reference>
<evidence type="ECO:0000256" key="3">
    <source>
        <dbReference type="ARBA" id="ARBA00012438"/>
    </source>
</evidence>
<dbReference type="Pfam" id="PF00512">
    <property type="entry name" value="HisKA"/>
    <property type="match status" value="1"/>
</dbReference>